<sequence>MNSWLLLFLWAIVSLAGTAMAAPAPWLEGTYDLVRVTDSDDHEVAWPREDQTFTLRLTSVPDDPDTYRLHVKIGNNMGCGVHVHTATTDDPRSGQATVTLEPVHSTMMMPPEELFKLEMVLSRVLPQITSIELDAAQQRLTLRGAQGTLVARTNVETKVP</sequence>
<dbReference type="EMBL" id="OU594959">
    <property type="protein sequence ID" value="CAG9283266.1"/>
    <property type="molecule type" value="Genomic_DNA"/>
</dbReference>
<proteinExistence type="predicted"/>
<dbReference type="InterPro" id="IPR038670">
    <property type="entry name" value="HslJ-like_sf"/>
</dbReference>
<protein>
    <recommendedName>
        <fullName evidence="2">DUF306 domain-containing protein</fullName>
    </recommendedName>
</protein>
<evidence type="ECO:0000256" key="1">
    <source>
        <dbReference type="SAM" id="SignalP"/>
    </source>
</evidence>
<dbReference type="Pfam" id="PF03724">
    <property type="entry name" value="META"/>
    <property type="match status" value="1"/>
</dbReference>
<evidence type="ECO:0000313" key="3">
    <source>
        <dbReference type="EMBL" id="CAG9283266.1"/>
    </source>
</evidence>
<evidence type="ECO:0000259" key="2">
    <source>
        <dbReference type="Pfam" id="PF03724"/>
    </source>
</evidence>
<dbReference type="Proteomes" id="UP000836788">
    <property type="component" value="Chromosome 18"/>
</dbReference>
<feature type="signal peptide" evidence="1">
    <location>
        <begin position="1"/>
        <end position="21"/>
    </location>
</feature>
<dbReference type="InterPro" id="IPR005184">
    <property type="entry name" value="DUF306_Meta_HslJ"/>
</dbReference>
<accession>A0A8J9TLL7</accession>
<feature type="chain" id="PRO_5035465949" description="DUF306 domain-containing protein" evidence="1">
    <location>
        <begin position="22"/>
        <end position="160"/>
    </location>
</feature>
<name>A0A8J9TLL7_PHATR</name>
<dbReference type="Gene3D" id="2.40.128.270">
    <property type="match status" value="1"/>
</dbReference>
<organism evidence="3">
    <name type="scientific">Phaeodactylum tricornutum</name>
    <name type="common">Diatom</name>
    <dbReference type="NCBI Taxonomy" id="2850"/>
    <lineage>
        <taxon>Eukaryota</taxon>
        <taxon>Sar</taxon>
        <taxon>Stramenopiles</taxon>
        <taxon>Ochrophyta</taxon>
        <taxon>Bacillariophyta</taxon>
        <taxon>Bacillariophyceae</taxon>
        <taxon>Bacillariophycidae</taxon>
        <taxon>Naviculales</taxon>
        <taxon>Phaeodactylaceae</taxon>
        <taxon>Phaeodactylum</taxon>
    </lineage>
</organism>
<gene>
    <name evidence="3" type="ORF">PTTT1_LOCUS22236</name>
</gene>
<reference evidence="3" key="1">
    <citation type="submission" date="2022-02" db="EMBL/GenBank/DDBJ databases">
        <authorList>
            <person name="Giguere J D."/>
        </authorList>
    </citation>
    <scope>NUCLEOTIDE SEQUENCE</scope>
    <source>
        <strain evidence="3">CCAP 1055/1</strain>
    </source>
</reference>
<keyword evidence="1" id="KW-0732">Signal</keyword>
<feature type="domain" description="DUF306" evidence="2">
    <location>
        <begin position="95"/>
        <end position="150"/>
    </location>
</feature>
<dbReference type="AlphaFoldDB" id="A0A8J9TLL7"/>